<organism evidence="1 2">
    <name type="scientific">Seiridium cardinale</name>
    <dbReference type="NCBI Taxonomy" id="138064"/>
    <lineage>
        <taxon>Eukaryota</taxon>
        <taxon>Fungi</taxon>
        <taxon>Dikarya</taxon>
        <taxon>Ascomycota</taxon>
        <taxon>Pezizomycotina</taxon>
        <taxon>Sordariomycetes</taxon>
        <taxon>Xylariomycetidae</taxon>
        <taxon>Amphisphaeriales</taxon>
        <taxon>Sporocadaceae</taxon>
        <taxon>Seiridium</taxon>
    </lineage>
</organism>
<protein>
    <submittedName>
        <fullName evidence="1">Uncharacterized protein</fullName>
    </submittedName>
</protein>
<sequence length="115" mass="12573">MVGTESSRNMLHSLGSPLHLDTKCFVVSHVFCVLSRGVPTTLPWFTLTDGVQIGEVPGSVADATAPPQPQAWVVPEARILYRICLCRRFPPVSGGPQLLRLFPTKRLLDVDATSF</sequence>
<reference evidence="1 2" key="1">
    <citation type="submission" date="2024-02" db="EMBL/GenBank/DDBJ databases">
        <title>First draft genome assembly of two strains of Seiridium cardinale.</title>
        <authorList>
            <person name="Emiliani G."/>
            <person name="Scali E."/>
        </authorList>
    </citation>
    <scope>NUCLEOTIDE SEQUENCE [LARGE SCALE GENOMIC DNA]</scope>
    <source>
        <strain evidence="1 2">BM-138-000479</strain>
    </source>
</reference>
<proteinExistence type="predicted"/>
<evidence type="ECO:0000313" key="2">
    <source>
        <dbReference type="Proteomes" id="UP001465668"/>
    </source>
</evidence>
<dbReference type="EMBL" id="JARVKM010000103">
    <property type="protein sequence ID" value="KAK9770041.1"/>
    <property type="molecule type" value="Genomic_DNA"/>
</dbReference>
<dbReference type="Proteomes" id="UP001465668">
    <property type="component" value="Unassembled WGS sequence"/>
</dbReference>
<name>A0ABR2X8C9_9PEZI</name>
<keyword evidence="2" id="KW-1185">Reference proteome</keyword>
<gene>
    <name evidence="1" type="ORF">SCAR479_13300</name>
</gene>
<evidence type="ECO:0000313" key="1">
    <source>
        <dbReference type="EMBL" id="KAK9770041.1"/>
    </source>
</evidence>
<comment type="caution">
    <text evidence="1">The sequence shown here is derived from an EMBL/GenBank/DDBJ whole genome shotgun (WGS) entry which is preliminary data.</text>
</comment>
<accession>A0ABR2X8C9</accession>